<name>A0ACB9SYT1_HOLOL</name>
<dbReference type="EMBL" id="CM043020">
    <property type="protein sequence ID" value="KAI4459731.1"/>
    <property type="molecule type" value="Genomic_DNA"/>
</dbReference>
<reference evidence="1" key="1">
    <citation type="submission" date="2022-04" db="EMBL/GenBank/DDBJ databases">
        <title>Chromosome-scale genome assembly of Holotrichia oblita Faldermann.</title>
        <authorList>
            <person name="Rongchong L."/>
        </authorList>
    </citation>
    <scope>NUCLEOTIDE SEQUENCE</scope>
    <source>
        <strain evidence="1">81SQS9</strain>
    </source>
</reference>
<evidence type="ECO:0000313" key="1">
    <source>
        <dbReference type="EMBL" id="KAI4459731.1"/>
    </source>
</evidence>
<dbReference type="Proteomes" id="UP001056778">
    <property type="component" value="Chromosome 6"/>
</dbReference>
<organism evidence="1 2">
    <name type="scientific">Holotrichia oblita</name>
    <name type="common">Chafer beetle</name>
    <dbReference type="NCBI Taxonomy" id="644536"/>
    <lineage>
        <taxon>Eukaryota</taxon>
        <taxon>Metazoa</taxon>
        <taxon>Ecdysozoa</taxon>
        <taxon>Arthropoda</taxon>
        <taxon>Hexapoda</taxon>
        <taxon>Insecta</taxon>
        <taxon>Pterygota</taxon>
        <taxon>Neoptera</taxon>
        <taxon>Endopterygota</taxon>
        <taxon>Coleoptera</taxon>
        <taxon>Polyphaga</taxon>
        <taxon>Scarabaeiformia</taxon>
        <taxon>Scarabaeidae</taxon>
        <taxon>Melolonthinae</taxon>
        <taxon>Holotrichia</taxon>
    </lineage>
</organism>
<protein>
    <submittedName>
        <fullName evidence="1">Spartin</fullName>
    </submittedName>
</protein>
<comment type="caution">
    <text evidence="1">The sequence shown here is derived from an EMBL/GenBank/DDBJ whole genome shotgun (WGS) entry which is preliminary data.</text>
</comment>
<evidence type="ECO:0000313" key="2">
    <source>
        <dbReference type="Proteomes" id="UP001056778"/>
    </source>
</evidence>
<proteinExistence type="predicted"/>
<sequence length="470" mass="51136">MESSNSEWANTFDNIKNIHDVAYRSIEKAITLEENEKPFEALDKYKEGVDLIDQALSLRVSCPNEPDPTWDKACILIQKLKRTRGEVLTRINSLKLKYDPPQYSNTDVANSQSSSSESSITYRELALALRDVSVRDFRNSDISIIYINEQAKLYYISPDGTVLSTSEYQELKIFGIDGDVPNIFLQVGSWIYPLIPGVSPCYKTEYNGFIFPDIHSHIEGTSVGLIVPGDADEFLYELLTNILHGVQREQERPPPPPAVSDTISSGIVAGAGYLARGLVSGAENIGRLLNYGTPKVIKSINPAKEPTPVPNAVSQSLKFTENATSKTAQVTEYVAEKVGIATSKLGQFLAPHIQKQGTRLLQSGFNYSEEEASTKLKGVLSVAAGAVEGFSTIYHGLEKSASILGNNLKDNTVKIVAHKYGSPVGDVTMDTLNTVGNVVVISHTAGTLKPKGLLKKAAKDTGKALATNPK</sequence>
<accession>A0ACB9SYT1</accession>
<gene>
    <name evidence="1" type="ORF">MML48_6g00004365</name>
</gene>
<keyword evidence="2" id="KW-1185">Reference proteome</keyword>